<keyword evidence="3" id="KW-0028">Amino-acid biosynthesis</keyword>
<dbReference type="PANTHER" id="PTHR43284">
    <property type="entry name" value="ASPARAGINE SYNTHETASE (GLUTAMINE-HYDROLYZING)"/>
    <property type="match status" value="1"/>
</dbReference>
<dbReference type="SUPFAM" id="SSF52402">
    <property type="entry name" value="Adenine nucleotide alpha hydrolases-like"/>
    <property type="match status" value="1"/>
</dbReference>
<evidence type="ECO:0000259" key="5">
    <source>
        <dbReference type="Pfam" id="PF00733"/>
    </source>
</evidence>
<reference evidence="7" key="1">
    <citation type="submission" date="2023-11" db="EMBL/GenBank/DDBJ databases">
        <authorList>
            <person name="Helweg L.P."/>
            <person name="Kiel A."/>
            <person name="Hitz F."/>
            <person name="Ruckert-Reed C."/>
            <person name="Busche T."/>
            <person name="Kaltschmidt B."/>
            <person name="Kaltschmidt C."/>
        </authorList>
    </citation>
    <scope>NUCLEOTIDE SEQUENCE [LARGE SCALE GENOMIC DNA]</scope>
    <source>
        <strain evidence="7">4.1</strain>
    </source>
</reference>
<keyword evidence="7" id="KW-1185">Reference proteome</keyword>
<evidence type="ECO:0000256" key="2">
    <source>
        <dbReference type="ARBA" id="ARBA00012737"/>
    </source>
</evidence>
<dbReference type="RefSeq" id="WP_319154608.1">
    <property type="nucleotide sequence ID" value="NZ_CP138359.1"/>
</dbReference>
<dbReference type="Gene3D" id="3.40.50.620">
    <property type="entry name" value="HUPs"/>
    <property type="match status" value="2"/>
</dbReference>
<accession>A0AAF0Z5K8</accession>
<gene>
    <name evidence="6" type="ORF">SANBI_001995</name>
</gene>
<evidence type="ECO:0000256" key="3">
    <source>
        <dbReference type="ARBA" id="ARBA00022888"/>
    </source>
</evidence>
<dbReference type="Proteomes" id="UP001304340">
    <property type="component" value="Chromosome"/>
</dbReference>
<comment type="catalytic activity">
    <reaction evidence="4">
        <text>L-aspartate + L-glutamine + ATP + H2O = L-asparagine + L-glutamate + AMP + diphosphate + H(+)</text>
        <dbReference type="Rhea" id="RHEA:12228"/>
        <dbReference type="ChEBI" id="CHEBI:15377"/>
        <dbReference type="ChEBI" id="CHEBI:15378"/>
        <dbReference type="ChEBI" id="CHEBI:29985"/>
        <dbReference type="ChEBI" id="CHEBI:29991"/>
        <dbReference type="ChEBI" id="CHEBI:30616"/>
        <dbReference type="ChEBI" id="CHEBI:33019"/>
        <dbReference type="ChEBI" id="CHEBI:58048"/>
        <dbReference type="ChEBI" id="CHEBI:58359"/>
        <dbReference type="ChEBI" id="CHEBI:456215"/>
        <dbReference type="EC" id="6.3.5.4"/>
    </reaction>
</comment>
<proteinExistence type="predicted"/>
<comment type="pathway">
    <text evidence="1">Amino-acid biosynthesis; L-asparagine biosynthesis; L-asparagine from L-aspartate (L-Gln route): step 1/1.</text>
</comment>
<keyword evidence="3" id="KW-0061">Asparagine biosynthesis</keyword>
<protein>
    <recommendedName>
        <fullName evidence="2">asparagine synthase (glutamine-hydrolyzing)</fullName>
        <ecNumber evidence="2">6.3.5.4</ecNumber>
    </recommendedName>
</protein>
<dbReference type="PANTHER" id="PTHR43284:SF1">
    <property type="entry name" value="ASPARAGINE SYNTHETASE"/>
    <property type="match status" value="1"/>
</dbReference>
<dbReference type="Pfam" id="PF00733">
    <property type="entry name" value="Asn_synthase"/>
    <property type="match status" value="1"/>
</dbReference>
<dbReference type="GO" id="GO:0006529">
    <property type="term" value="P:asparagine biosynthetic process"/>
    <property type="evidence" value="ECO:0007669"/>
    <property type="project" value="UniProtKB-KW"/>
</dbReference>
<sequence length="489" mass="53867">MFSDSASLLAELGGLPVDEQLVPVWALASYPPHPVDDLPLWRGVDAVPPGSFAALDRDGTLRLTSYWSPPTPEIGDAEQAADLVRTALSRAVEARSASFASVSADLSGGLDSTSLAFMLDRHIATFETFHSLSDDSLNDDARWAAVAAARLPGAEHHVFPYDESPTWYTMVEDRSYSRDTPDPMARTHGKSLYLHTRVDVAAPHARLNGTGGDELFSMDVLAMHDYLTTDRGAAKKPFEAFVYERHDVPRTVRRRMAKDPDRDVSFEDWFARLGAATVSERRPWSLGWESTPRLAPWITDDARARLGDLFEGRGRSLGDLAPLSPRKPQHEIMKLVRIGGDVTRRMTALSAGHGVWVESPFLDEAVVEAALLAKPSVHIRTGTYKPLLGAAMRGILPPALAQRRSKGGYNRELYRGLEQNRPALLELFGQDSRAVARGIVDRASVVDALSGLPATVSTFMDLDVAIGLELWLRDVERPRYPSLQKELAR</sequence>
<evidence type="ECO:0000313" key="6">
    <source>
        <dbReference type="EMBL" id="WPF80766.1"/>
    </source>
</evidence>
<evidence type="ECO:0000313" key="7">
    <source>
        <dbReference type="Proteomes" id="UP001304340"/>
    </source>
</evidence>
<name>A0AAF0Z5K8_9MICO</name>
<organism evidence="6 7">
    <name type="scientific">Sanguibacter biliveldensis</name>
    <dbReference type="NCBI Taxonomy" id="3030830"/>
    <lineage>
        <taxon>Bacteria</taxon>
        <taxon>Bacillati</taxon>
        <taxon>Actinomycetota</taxon>
        <taxon>Actinomycetes</taxon>
        <taxon>Micrococcales</taxon>
        <taxon>Sanguibacteraceae</taxon>
        <taxon>Sanguibacter</taxon>
    </lineage>
</organism>
<dbReference type="GO" id="GO:0004066">
    <property type="term" value="F:asparagine synthase (glutamine-hydrolyzing) activity"/>
    <property type="evidence" value="ECO:0007669"/>
    <property type="project" value="UniProtKB-EC"/>
</dbReference>
<evidence type="ECO:0000256" key="4">
    <source>
        <dbReference type="ARBA" id="ARBA00048741"/>
    </source>
</evidence>
<dbReference type="InterPro" id="IPR014729">
    <property type="entry name" value="Rossmann-like_a/b/a_fold"/>
</dbReference>
<dbReference type="EC" id="6.3.5.4" evidence="2"/>
<dbReference type="KEGG" id="sbil:SANBI_001995"/>
<evidence type="ECO:0000256" key="1">
    <source>
        <dbReference type="ARBA" id="ARBA00005187"/>
    </source>
</evidence>
<dbReference type="InterPro" id="IPR051786">
    <property type="entry name" value="ASN_synthetase/amidase"/>
</dbReference>
<dbReference type="InterPro" id="IPR001962">
    <property type="entry name" value="Asn_synthase"/>
</dbReference>
<dbReference type="EMBL" id="CP138359">
    <property type="protein sequence ID" value="WPF80766.1"/>
    <property type="molecule type" value="Genomic_DNA"/>
</dbReference>
<feature type="domain" description="Asparagine synthetase" evidence="5">
    <location>
        <begin position="84"/>
        <end position="473"/>
    </location>
</feature>
<dbReference type="AlphaFoldDB" id="A0AAF0Z5K8"/>